<dbReference type="SUPFAM" id="SSF46689">
    <property type="entry name" value="Homeodomain-like"/>
    <property type="match status" value="1"/>
</dbReference>
<dbReference type="Gene3D" id="1.10.357.10">
    <property type="entry name" value="Tetracycline Repressor, domain 2"/>
    <property type="match status" value="1"/>
</dbReference>
<dbReference type="Gene3D" id="1.10.10.60">
    <property type="entry name" value="Homeodomain-like"/>
    <property type="match status" value="1"/>
</dbReference>
<evidence type="ECO:0000256" key="1">
    <source>
        <dbReference type="ARBA" id="ARBA00022491"/>
    </source>
</evidence>
<feature type="region of interest" description="Disordered" evidence="6">
    <location>
        <begin position="193"/>
        <end position="228"/>
    </location>
</feature>
<accession>A0A849BK98</accession>
<keyword evidence="1" id="KW-0678">Repressor</keyword>
<keyword evidence="4" id="KW-0804">Transcription</keyword>
<evidence type="ECO:0000256" key="4">
    <source>
        <dbReference type="ARBA" id="ARBA00023163"/>
    </source>
</evidence>
<gene>
    <name evidence="8" type="ORF">HLB16_18950</name>
</gene>
<dbReference type="PANTHER" id="PTHR47506:SF7">
    <property type="entry name" value="TRANSCRIPTIONAL REGULATORY PROTEIN"/>
    <property type="match status" value="1"/>
</dbReference>
<dbReference type="Proteomes" id="UP000542973">
    <property type="component" value="Unassembled WGS sequence"/>
</dbReference>
<dbReference type="SUPFAM" id="SSF48498">
    <property type="entry name" value="Tetracyclin repressor-like, C-terminal domain"/>
    <property type="match status" value="1"/>
</dbReference>
<dbReference type="PRINTS" id="PR00455">
    <property type="entry name" value="HTHTETR"/>
</dbReference>
<dbReference type="InterPro" id="IPR036271">
    <property type="entry name" value="Tet_transcr_reg_TetR-rel_C_sf"/>
</dbReference>
<dbReference type="InterPro" id="IPR023772">
    <property type="entry name" value="DNA-bd_HTH_TetR-type_CS"/>
</dbReference>
<proteinExistence type="predicted"/>
<dbReference type="AlphaFoldDB" id="A0A849BK98"/>
<comment type="caution">
    <text evidence="8">The sequence shown here is derived from an EMBL/GenBank/DDBJ whole genome shotgun (WGS) entry which is preliminary data.</text>
</comment>
<reference evidence="8 9" key="1">
    <citation type="submission" date="2020-05" db="EMBL/GenBank/DDBJ databases">
        <title>MicrobeNet Type strains.</title>
        <authorList>
            <person name="Nicholson A.C."/>
        </authorList>
    </citation>
    <scope>NUCLEOTIDE SEQUENCE [LARGE SCALE GENOMIC DNA]</scope>
    <source>
        <strain evidence="8 9">ATCC 700815</strain>
    </source>
</reference>
<evidence type="ECO:0000256" key="2">
    <source>
        <dbReference type="ARBA" id="ARBA00023015"/>
    </source>
</evidence>
<organism evidence="8 9">
    <name type="scientific">Cupriavidus gilardii</name>
    <dbReference type="NCBI Taxonomy" id="82541"/>
    <lineage>
        <taxon>Bacteria</taxon>
        <taxon>Pseudomonadati</taxon>
        <taxon>Pseudomonadota</taxon>
        <taxon>Betaproteobacteria</taxon>
        <taxon>Burkholderiales</taxon>
        <taxon>Burkholderiaceae</taxon>
        <taxon>Cupriavidus</taxon>
    </lineage>
</organism>
<protein>
    <submittedName>
        <fullName evidence="8">TetR/AcrR family transcriptional regulator</fullName>
    </submittedName>
</protein>
<evidence type="ECO:0000259" key="7">
    <source>
        <dbReference type="PROSITE" id="PS50977"/>
    </source>
</evidence>
<feature type="DNA-binding region" description="H-T-H motif" evidence="5">
    <location>
        <begin position="33"/>
        <end position="52"/>
    </location>
</feature>
<dbReference type="PANTHER" id="PTHR47506">
    <property type="entry name" value="TRANSCRIPTIONAL REGULATORY PROTEIN"/>
    <property type="match status" value="1"/>
</dbReference>
<feature type="domain" description="HTH tetR-type" evidence="7">
    <location>
        <begin position="10"/>
        <end position="70"/>
    </location>
</feature>
<dbReference type="InterPro" id="IPR001647">
    <property type="entry name" value="HTH_TetR"/>
</dbReference>
<dbReference type="PROSITE" id="PS50977">
    <property type="entry name" value="HTH_TETR_2"/>
    <property type="match status" value="1"/>
</dbReference>
<dbReference type="Pfam" id="PF00440">
    <property type="entry name" value="TetR_N"/>
    <property type="match status" value="1"/>
</dbReference>
<evidence type="ECO:0000313" key="8">
    <source>
        <dbReference type="EMBL" id="NNH12947.1"/>
    </source>
</evidence>
<sequence>MPRSSREKAGQNREAIEQASSRLFREHGLTGISVADVMGAAGLTHGGFYSHFASKDALAATACDRAFAEALERWRQRIDAHPGDADAARAAVVVPYLSERHRDAPGAGCAGVALAADVARESADKPVRQSYIDGLEGLIAQWERTLPGPGDTRRDRALAEMAMMMGAVMLARATQGAPLSEQILSATLAALTRPVAGEDRPPSRNAADTAKTSTRGKKRTSRPAAPED</sequence>
<dbReference type="RefSeq" id="WP_053821740.1">
    <property type="nucleotide sequence ID" value="NZ_BAAAEB010000046.1"/>
</dbReference>
<evidence type="ECO:0000256" key="3">
    <source>
        <dbReference type="ARBA" id="ARBA00023125"/>
    </source>
</evidence>
<evidence type="ECO:0000256" key="6">
    <source>
        <dbReference type="SAM" id="MobiDB-lite"/>
    </source>
</evidence>
<dbReference type="EMBL" id="JABEMD010000036">
    <property type="protein sequence ID" value="NNH12947.1"/>
    <property type="molecule type" value="Genomic_DNA"/>
</dbReference>
<name>A0A849BK98_9BURK</name>
<evidence type="ECO:0000256" key="5">
    <source>
        <dbReference type="PROSITE-ProRule" id="PRU00335"/>
    </source>
</evidence>
<keyword evidence="3 5" id="KW-0238">DNA-binding</keyword>
<dbReference type="PROSITE" id="PS01081">
    <property type="entry name" value="HTH_TETR_1"/>
    <property type="match status" value="1"/>
</dbReference>
<keyword evidence="2" id="KW-0805">Transcription regulation</keyword>
<dbReference type="GO" id="GO:0003677">
    <property type="term" value="F:DNA binding"/>
    <property type="evidence" value="ECO:0007669"/>
    <property type="project" value="UniProtKB-UniRule"/>
</dbReference>
<evidence type="ECO:0000313" key="9">
    <source>
        <dbReference type="Proteomes" id="UP000542973"/>
    </source>
</evidence>
<dbReference type="InterPro" id="IPR009057">
    <property type="entry name" value="Homeodomain-like_sf"/>
</dbReference>